<dbReference type="Gene3D" id="3.40.525.10">
    <property type="entry name" value="CRAL-TRIO lipid binding domain"/>
    <property type="match status" value="1"/>
</dbReference>
<dbReference type="AlphaFoldDB" id="U1HUB7"/>
<keyword evidence="4" id="KW-1185">Reference proteome</keyword>
<organism evidence="3 4">
    <name type="scientific">Endocarpon pusillum (strain Z07020 / HMAS-L-300199)</name>
    <name type="common">Lichen-forming fungus</name>
    <dbReference type="NCBI Taxonomy" id="1263415"/>
    <lineage>
        <taxon>Eukaryota</taxon>
        <taxon>Fungi</taxon>
        <taxon>Dikarya</taxon>
        <taxon>Ascomycota</taxon>
        <taxon>Pezizomycotina</taxon>
        <taxon>Eurotiomycetes</taxon>
        <taxon>Chaetothyriomycetidae</taxon>
        <taxon>Verrucariales</taxon>
        <taxon>Verrucariaceae</taxon>
        <taxon>Endocarpon</taxon>
    </lineage>
</organism>
<dbReference type="HOGENOM" id="CLU_016665_3_0_1"/>
<dbReference type="OrthoDB" id="43460at2759"/>
<dbReference type="Pfam" id="PF03765">
    <property type="entry name" value="CRAL_TRIO_N"/>
    <property type="match status" value="1"/>
</dbReference>
<evidence type="ECO:0000313" key="4">
    <source>
        <dbReference type="Proteomes" id="UP000019373"/>
    </source>
</evidence>
<feature type="region of interest" description="Disordered" evidence="1">
    <location>
        <begin position="103"/>
        <end position="122"/>
    </location>
</feature>
<dbReference type="InterPro" id="IPR036865">
    <property type="entry name" value="CRAL-TRIO_dom_sf"/>
</dbReference>
<evidence type="ECO:0000259" key="2">
    <source>
        <dbReference type="PROSITE" id="PS50191"/>
    </source>
</evidence>
<name>U1HUB7_ENDPU</name>
<proteinExistence type="predicted"/>
<dbReference type="InterPro" id="IPR001251">
    <property type="entry name" value="CRAL-TRIO_dom"/>
</dbReference>
<dbReference type="eggNOG" id="KOG1470">
    <property type="taxonomic scope" value="Eukaryota"/>
</dbReference>
<dbReference type="PANTHER" id="PTHR46590">
    <property type="entry name" value="PHOSPHATIDYLINOSITOL TRANSFER PROTEIN CSR1-RELATED"/>
    <property type="match status" value="1"/>
</dbReference>
<accession>U1HUB7</accession>
<dbReference type="GeneID" id="19243549"/>
<dbReference type="Pfam" id="PF00650">
    <property type="entry name" value="CRAL_TRIO"/>
    <property type="match status" value="1"/>
</dbReference>
<dbReference type="SMART" id="SM00516">
    <property type="entry name" value="SEC14"/>
    <property type="match status" value="1"/>
</dbReference>
<gene>
    <name evidence="3" type="ORF">EPUS_08702</name>
</gene>
<feature type="region of interest" description="Disordered" evidence="1">
    <location>
        <begin position="151"/>
        <end position="196"/>
    </location>
</feature>
<dbReference type="SMART" id="SM01100">
    <property type="entry name" value="CRAL_TRIO_N"/>
    <property type="match status" value="1"/>
</dbReference>
<dbReference type="SUPFAM" id="SSF46938">
    <property type="entry name" value="CRAL/TRIO N-terminal domain"/>
    <property type="match status" value="1"/>
</dbReference>
<dbReference type="PANTHER" id="PTHR46590:SF1">
    <property type="entry name" value="PHOSPHATIDYLINOSITOL TRANSFER PROTEIN CSR1"/>
    <property type="match status" value="1"/>
</dbReference>
<sequence>MTFPIPPSLHPYIPPSFSVSSLIGGKCNDVAATELSELSELSESTKFPDFLRFYMIARGLRVTETYLLPIPTTNRHRPFLSLRLTPISCVGILRRSLGTRTTRPELSTVGTRPRGFPTTLTRKSSSSSLIVTLGAALAAAILLGPLFRQPEHSPDALTPSQDSADLPHPQDPNSAPPRAPPYSEMPIPPGHLGNLTPEQELKLRDFWSVTLKTFGAKDSSPNPAALGTPATTPPTSEPNTDTESLKSSKKNNSSSKKRHSLFSSSKKHHDDNTETNNSNPLGPGTGDADDKYGQTREFQQTLKEVSPEELRTAFWSMVKCDHPDALLLRFLRARKWDVQRALVMLISTMRWRSKDMHVDDDIMRSGEGGALADSKSGSDSFVKKEGEDFLSQLRKGKSFLHGVDKEGRPLCFVRVRLHRPGEQSERAMERYTVFIIESARLVLRPPVETATILFDMSSFTLSNMDYAPLKFMIKIFEANYPESLGAVLVHKSPWVFQGIWTMIKGWLDPVVAAKVHFTKSVEDLEQFIPRSQIVKELGGDEDWDYKYIEPIEGENNAMKDTESRQRLEEERSIDVLEFQKKTFAWIARASNDADAVQLAKERDQLAARLNQNYWQLDPFIRARSLYDRQGMIGRGGVVDFYPEQRKGAVNGAMASNPNAGTDDVD</sequence>
<evidence type="ECO:0000313" key="3">
    <source>
        <dbReference type="EMBL" id="ERF72894.1"/>
    </source>
</evidence>
<dbReference type="OMA" id="ISTMRWR"/>
<dbReference type="InterPro" id="IPR036273">
    <property type="entry name" value="CRAL/TRIO_N_dom_sf"/>
</dbReference>
<feature type="region of interest" description="Disordered" evidence="1">
    <location>
        <begin position="214"/>
        <end position="292"/>
    </location>
</feature>
<dbReference type="SUPFAM" id="SSF52087">
    <property type="entry name" value="CRAL/TRIO domain"/>
    <property type="match status" value="1"/>
</dbReference>
<dbReference type="EMBL" id="KE721022">
    <property type="protein sequence ID" value="ERF72894.1"/>
    <property type="molecule type" value="Genomic_DNA"/>
</dbReference>
<dbReference type="Proteomes" id="UP000019373">
    <property type="component" value="Unassembled WGS sequence"/>
</dbReference>
<reference evidence="4" key="1">
    <citation type="journal article" date="2014" name="BMC Genomics">
        <title>Genome characteristics reveal the impact of lichenization on lichen-forming fungus Endocarpon pusillum Hedwig (Verrucariales, Ascomycota).</title>
        <authorList>
            <person name="Wang Y.-Y."/>
            <person name="Liu B."/>
            <person name="Zhang X.-Y."/>
            <person name="Zhou Q.-M."/>
            <person name="Zhang T."/>
            <person name="Li H."/>
            <person name="Yu Y.-F."/>
            <person name="Zhang X.-L."/>
            <person name="Hao X.-Y."/>
            <person name="Wang M."/>
            <person name="Wang L."/>
            <person name="Wei J.-C."/>
        </authorList>
    </citation>
    <scope>NUCLEOTIDE SEQUENCE [LARGE SCALE GENOMIC DNA]</scope>
    <source>
        <strain evidence="4">Z07020 / HMAS-L-300199</strain>
    </source>
</reference>
<dbReference type="PROSITE" id="PS50191">
    <property type="entry name" value="CRAL_TRIO"/>
    <property type="match status" value="1"/>
</dbReference>
<dbReference type="RefSeq" id="XP_007801468.1">
    <property type="nucleotide sequence ID" value="XM_007803277.1"/>
</dbReference>
<dbReference type="CDD" id="cd00170">
    <property type="entry name" value="SEC14"/>
    <property type="match status" value="1"/>
</dbReference>
<dbReference type="InterPro" id="IPR011074">
    <property type="entry name" value="CRAL/TRIO_N_dom"/>
</dbReference>
<dbReference type="InterPro" id="IPR052432">
    <property type="entry name" value="PITP/CRAL-TRIO"/>
</dbReference>
<feature type="domain" description="CRAL-TRIO" evidence="2">
    <location>
        <begin position="400"/>
        <end position="545"/>
    </location>
</feature>
<evidence type="ECO:0000256" key="1">
    <source>
        <dbReference type="SAM" id="MobiDB-lite"/>
    </source>
</evidence>
<protein>
    <recommendedName>
        <fullName evidence="2">CRAL-TRIO domain-containing protein</fullName>
    </recommendedName>
</protein>